<dbReference type="InterPro" id="IPR029058">
    <property type="entry name" value="AB_hydrolase_fold"/>
</dbReference>
<comment type="caution">
    <text evidence="1">The sequence shown here is derived from an EMBL/GenBank/DDBJ whole genome shotgun (WGS) entry which is preliminary data.</text>
</comment>
<proteinExistence type="predicted"/>
<organism evidence="1">
    <name type="scientific">marine sediment metagenome</name>
    <dbReference type="NCBI Taxonomy" id="412755"/>
    <lineage>
        <taxon>unclassified sequences</taxon>
        <taxon>metagenomes</taxon>
        <taxon>ecological metagenomes</taxon>
    </lineage>
</organism>
<gene>
    <name evidence="1" type="ORF">S06H3_09875</name>
</gene>
<accession>X1LFY3</accession>
<sequence>MTNTDRSKFIFPVGYHKFHKKQVFNFQLNRWYSLGYARFEDIKEVSHKVKSFKDWKTEMVKLAEKAESENRLMNAAFYYRASEFYMLQDNFEKKQMYNKFIDLFYKAFKNDNIEQFEVPYKEAFLPAMKVSPKGDKKKGIIVMHGGFDSFIEEFYSWIRYFSDHGYEVIAFEG</sequence>
<feature type="non-terminal residue" evidence="1">
    <location>
        <position position="173"/>
    </location>
</feature>
<dbReference type="Gene3D" id="3.40.50.1820">
    <property type="entry name" value="alpha/beta hydrolase"/>
    <property type="match status" value="1"/>
</dbReference>
<name>X1LFY3_9ZZZZ</name>
<dbReference type="EMBL" id="BARV01004447">
    <property type="protein sequence ID" value="GAI17988.1"/>
    <property type="molecule type" value="Genomic_DNA"/>
</dbReference>
<dbReference type="SUPFAM" id="SSF53474">
    <property type="entry name" value="alpha/beta-Hydrolases"/>
    <property type="match status" value="1"/>
</dbReference>
<evidence type="ECO:0000313" key="1">
    <source>
        <dbReference type="EMBL" id="GAI17988.1"/>
    </source>
</evidence>
<dbReference type="AlphaFoldDB" id="X1LFY3"/>
<protein>
    <submittedName>
        <fullName evidence="1">Uncharacterized protein</fullName>
    </submittedName>
</protein>
<reference evidence="1" key="1">
    <citation type="journal article" date="2014" name="Front. Microbiol.">
        <title>High frequency of phylogenetically diverse reductive dehalogenase-homologous genes in deep subseafloor sedimentary metagenomes.</title>
        <authorList>
            <person name="Kawai M."/>
            <person name="Futagami T."/>
            <person name="Toyoda A."/>
            <person name="Takaki Y."/>
            <person name="Nishi S."/>
            <person name="Hori S."/>
            <person name="Arai W."/>
            <person name="Tsubouchi T."/>
            <person name="Morono Y."/>
            <person name="Uchiyama I."/>
            <person name="Ito T."/>
            <person name="Fujiyama A."/>
            <person name="Inagaki F."/>
            <person name="Takami H."/>
        </authorList>
    </citation>
    <scope>NUCLEOTIDE SEQUENCE</scope>
    <source>
        <strain evidence="1">Expedition CK06-06</strain>
    </source>
</reference>